<dbReference type="STRING" id="638303.Thal_0189"/>
<dbReference type="eggNOG" id="COG0631">
    <property type="taxonomic scope" value="Bacteria"/>
</dbReference>
<dbReference type="EMBL" id="CP001931">
    <property type="protein sequence ID" value="ADC88825.1"/>
    <property type="molecule type" value="Genomic_DNA"/>
</dbReference>
<dbReference type="InterPro" id="IPR036457">
    <property type="entry name" value="PPM-type-like_dom_sf"/>
</dbReference>
<sequence length="238" mass="26927">MVVYFYTHRGKQRTNNEDALLVNGRVFQTEAMDVVQSENFQGGWLVVADGLGGHARGEVASRIVLEILQERNPQDKESLMSTLWEAKDVLLEYARQHPQAYGLGTALAGFLVREEDVLVFNVGDCRVYGYSKGWVRLTKDHTVVEDLIDKGQLTPQEAKNHPRRHILTSALTGDMSDFEIYIRQVDIPVALLACSDGFWEEMEDDLNACGTDVNLIMEVLKEKPQKDNVSFLLLKRNV</sequence>
<gene>
    <name evidence="2" type="ordered locus">Thal_0189</name>
</gene>
<evidence type="ECO:0000313" key="3">
    <source>
        <dbReference type="Proteomes" id="UP000002043"/>
    </source>
</evidence>
<feature type="domain" description="PPM-type phosphatase" evidence="1">
    <location>
        <begin position="2"/>
        <end position="236"/>
    </location>
</feature>
<dbReference type="SMART" id="SM00331">
    <property type="entry name" value="PP2C_SIG"/>
    <property type="match status" value="1"/>
</dbReference>
<evidence type="ECO:0000313" key="2">
    <source>
        <dbReference type="EMBL" id="ADC88825.1"/>
    </source>
</evidence>
<protein>
    <submittedName>
        <fullName evidence="2">Protein serine/threonine phosphatase</fullName>
    </submittedName>
</protein>
<dbReference type="Pfam" id="PF13672">
    <property type="entry name" value="PP2C_2"/>
    <property type="match status" value="1"/>
</dbReference>
<organism evidence="2 3">
    <name type="scientific">Thermocrinis albus (strain DSM 14484 / JCM 11386 / HI 11/12)</name>
    <dbReference type="NCBI Taxonomy" id="638303"/>
    <lineage>
        <taxon>Bacteria</taxon>
        <taxon>Pseudomonadati</taxon>
        <taxon>Aquificota</taxon>
        <taxon>Aquificia</taxon>
        <taxon>Aquificales</taxon>
        <taxon>Aquificaceae</taxon>
        <taxon>Thermocrinis</taxon>
    </lineage>
</organism>
<name>D3SNT8_THEAH</name>
<dbReference type="CDD" id="cd00143">
    <property type="entry name" value="PP2Cc"/>
    <property type="match status" value="1"/>
</dbReference>
<keyword evidence="3" id="KW-1185">Reference proteome</keyword>
<accession>D3SNT8</accession>
<dbReference type="InterPro" id="IPR001932">
    <property type="entry name" value="PPM-type_phosphatase-like_dom"/>
</dbReference>
<reference evidence="3" key="1">
    <citation type="journal article" date="2010" name="Stand. Genomic Sci.">
        <title>Complete genome sequence of Thermocrinis albus type strain (HI 11/12T).</title>
        <authorList>
            <person name="Wirth R."/>
            <person name="Sikorski J."/>
            <person name="Brambilla E."/>
            <person name="Misra M."/>
            <person name="Lapidus A."/>
            <person name="Copeland A."/>
            <person name="Nolan M."/>
            <person name="Lucas S."/>
            <person name="Chen F."/>
            <person name="Tice H."/>
            <person name="Cheng J.F."/>
            <person name="Han C."/>
            <person name="Detter J.C."/>
            <person name="Tapia R."/>
            <person name="Bruce D."/>
            <person name="Goodwin L."/>
            <person name="Pitluck S."/>
            <person name="Pati A."/>
            <person name="Anderson I."/>
            <person name="Ivanova N."/>
            <person name="Mavromatis K."/>
            <person name="Mikhailova N."/>
            <person name="Chen A."/>
            <person name="Palaniappan K."/>
            <person name="Bilek Y."/>
            <person name="Hader T."/>
            <person name="Land M."/>
            <person name="Hauser L."/>
            <person name="Chang Y.J."/>
            <person name="Jeffries C.D."/>
            <person name="Tindall B.J."/>
            <person name="Rohde M."/>
            <person name="Goker M."/>
            <person name="Bristow J."/>
            <person name="Eisen J.A."/>
            <person name="Markowitz V."/>
            <person name="Hugenholtz P."/>
            <person name="Kyrpides N.C."/>
            <person name="Klenk H.P."/>
        </authorList>
    </citation>
    <scope>NUCLEOTIDE SEQUENCE [LARGE SCALE GENOMIC DNA]</scope>
    <source>
        <strain evidence="3">DSM 14484 / JCM 11386 / HI 11/12</strain>
    </source>
</reference>
<dbReference type="KEGG" id="tal:Thal_0189"/>
<dbReference type="RefSeq" id="WP_012991232.1">
    <property type="nucleotide sequence ID" value="NC_013894.1"/>
</dbReference>
<dbReference type="Proteomes" id="UP000002043">
    <property type="component" value="Chromosome"/>
</dbReference>
<dbReference type="AlphaFoldDB" id="D3SNT8"/>
<evidence type="ECO:0000259" key="1">
    <source>
        <dbReference type="PROSITE" id="PS51746"/>
    </source>
</evidence>
<dbReference type="HOGENOM" id="CLU_034545_3_1_0"/>
<dbReference type="SMART" id="SM00332">
    <property type="entry name" value="PP2Cc"/>
    <property type="match status" value="1"/>
</dbReference>
<dbReference type="OrthoDB" id="9801841at2"/>
<proteinExistence type="predicted"/>
<dbReference type="Gene3D" id="3.60.40.10">
    <property type="entry name" value="PPM-type phosphatase domain"/>
    <property type="match status" value="1"/>
</dbReference>
<dbReference type="PROSITE" id="PS51746">
    <property type="entry name" value="PPM_2"/>
    <property type="match status" value="1"/>
</dbReference>
<dbReference type="SUPFAM" id="SSF81606">
    <property type="entry name" value="PP2C-like"/>
    <property type="match status" value="1"/>
</dbReference>